<evidence type="ECO:0000256" key="5">
    <source>
        <dbReference type="SAM" id="MobiDB-lite"/>
    </source>
</evidence>
<keyword evidence="7" id="KW-1185">Reference proteome</keyword>
<gene>
    <name evidence="6" type="primary">scpB</name>
    <name evidence="6" type="ORF">FQP86_15420</name>
</gene>
<dbReference type="NCBIfam" id="TIGR00281">
    <property type="entry name" value="SMC-Scp complex subunit ScpB"/>
    <property type="match status" value="1"/>
</dbReference>
<feature type="compositionally biased region" description="Low complexity" evidence="5">
    <location>
        <begin position="295"/>
        <end position="310"/>
    </location>
</feature>
<evidence type="ECO:0000313" key="6">
    <source>
        <dbReference type="EMBL" id="TVU68166.1"/>
    </source>
</evidence>
<feature type="region of interest" description="Disordered" evidence="5">
    <location>
        <begin position="193"/>
        <end position="322"/>
    </location>
</feature>
<sequence>MSQRDAPLDQIIEAALLAAGEPLTLDRMAGLFDEYTSPTKPALREALGRLGERHLPKSSALELIETASGWRLRVRQQFSPWVSRLWEERPQRYSRALLETLALVAYRQPVTRGDIEQVRGVTVSSSIMRTLVERGWVRVVGHRDVPGRPAVFATTRQFLDDFGLKTLEELPPVHELKGFEGLEQLEAELYDVPPSQTLPLPEDPEAADGSDADGDAGGAEIDDAEMDGIEATGGKTASVTTDNDTVAEPDEGGEDTPTHSGDATATAVPDDWQPPEVTAEQLEEALRIRALESVPEASSLPSAATPSATQAEEDHAGMASTGLGLDFATLEARLSQRLRGVDEDDDAAETQPHDSSTAGTVDDDDPA</sequence>
<dbReference type="AlphaFoldDB" id="A0A558HG99"/>
<evidence type="ECO:0000256" key="3">
    <source>
        <dbReference type="ARBA" id="ARBA00022829"/>
    </source>
</evidence>
<proteinExistence type="predicted"/>
<dbReference type="Pfam" id="PF04079">
    <property type="entry name" value="SMC_ScpB"/>
    <property type="match status" value="1"/>
</dbReference>
<name>A0A558HG99_9GAMM</name>
<dbReference type="EMBL" id="VNFH01000011">
    <property type="protein sequence ID" value="TVU68166.1"/>
    <property type="molecule type" value="Genomic_DNA"/>
</dbReference>
<reference evidence="6 7" key="1">
    <citation type="submission" date="2019-07" db="EMBL/GenBank/DDBJ databases">
        <title>Diversity of Bacteria from Kongsfjorden, Arctic.</title>
        <authorList>
            <person name="Yu Y."/>
        </authorList>
    </citation>
    <scope>NUCLEOTIDE SEQUENCE [LARGE SCALE GENOMIC DNA]</scope>
    <source>
        <strain evidence="6 7">SM1923</strain>
    </source>
</reference>
<feature type="region of interest" description="Disordered" evidence="5">
    <location>
        <begin position="336"/>
        <end position="367"/>
    </location>
</feature>
<feature type="compositionally biased region" description="Polar residues" evidence="5">
    <location>
        <begin position="235"/>
        <end position="244"/>
    </location>
</feature>
<feature type="compositionally biased region" description="Acidic residues" evidence="5">
    <location>
        <begin position="202"/>
        <end position="228"/>
    </location>
</feature>
<dbReference type="RefSeq" id="WP_024953200.1">
    <property type="nucleotide sequence ID" value="NZ_CAWOWR010000013.1"/>
</dbReference>
<dbReference type="STRING" id="553385.GCA_000591415_03452"/>
<dbReference type="GO" id="GO:0051304">
    <property type="term" value="P:chromosome separation"/>
    <property type="evidence" value="ECO:0007669"/>
    <property type="project" value="InterPro"/>
</dbReference>
<dbReference type="InterPro" id="IPR005234">
    <property type="entry name" value="ScpB_csome_segregation"/>
</dbReference>
<dbReference type="InterPro" id="IPR036388">
    <property type="entry name" value="WH-like_DNA-bd_sf"/>
</dbReference>
<dbReference type="PANTHER" id="PTHR34298:SF2">
    <property type="entry name" value="SEGREGATION AND CONDENSATION PROTEIN B"/>
    <property type="match status" value="1"/>
</dbReference>
<evidence type="ECO:0000256" key="4">
    <source>
        <dbReference type="ARBA" id="ARBA00023306"/>
    </source>
</evidence>
<keyword evidence="3" id="KW-0159">Chromosome partition</keyword>
<dbReference type="GO" id="GO:0051301">
    <property type="term" value="P:cell division"/>
    <property type="evidence" value="ECO:0007669"/>
    <property type="project" value="UniProtKB-KW"/>
</dbReference>
<dbReference type="Proteomes" id="UP000319941">
    <property type="component" value="Unassembled WGS sequence"/>
</dbReference>
<dbReference type="Gene3D" id="1.10.10.10">
    <property type="entry name" value="Winged helix-like DNA-binding domain superfamily/Winged helix DNA-binding domain"/>
    <property type="match status" value="2"/>
</dbReference>
<dbReference type="PANTHER" id="PTHR34298">
    <property type="entry name" value="SEGREGATION AND CONDENSATION PROTEIN B"/>
    <property type="match status" value="1"/>
</dbReference>
<protein>
    <submittedName>
        <fullName evidence="6">SMC-Scp complex subunit ScpB</fullName>
    </submittedName>
</protein>
<evidence type="ECO:0000256" key="2">
    <source>
        <dbReference type="ARBA" id="ARBA00022618"/>
    </source>
</evidence>
<keyword evidence="4" id="KW-0131">Cell cycle</keyword>
<organism evidence="6 7">
    <name type="scientific">Cobetia crustatorum</name>
    <dbReference type="NCBI Taxonomy" id="553385"/>
    <lineage>
        <taxon>Bacteria</taxon>
        <taxon>Pseudomonadati</taxon>
        <taxon>Pseudomonadota</taxon>
        <taxon>Gammaproteobacteria</taxon>
        <taxon>Oceanospirillales</taxon>
        <taxon>Halomonadaceae</taxon>
        <taxon>Cobetia</taxon>
    </lineage>
</organism>
<keyword evidence="1" id="KW-0963">Cytoplasm</keyword>
<accession>A0A558HG99</accession>
<comment type="caution">
    <text evidence="6">The sequence shown here is derived from an EMBL/GenBank/DDBJ whole genome shotgun (WGS) entry which is preliminary data.</text>
</comment>
<evidence type="ECO:0000313" key="7">
    <source>
        <dbReference type="Proteomes" id="UP000319941"/>
    </source>
</evidence>
<keyword evidence="2" id="KW-0132">Cell division</keyword>
<dbReference type="SUPFAM" id="SSF46785">
    <property type="entry name" value="Winged helix' DNA-binding domain"/>
    <property type="match status" value="2"/>
</dbReference>
<dbReference type="InterPro" id="IPR036390">
    <property type="entry name" value="WH_DNA-bd_sf"/>
</dbReference>
<evidence type="ECO:0000256" key="1">
    <source>
        <dbReference type="ARBA" id="ARBA00022490"/>
    </source>
</evidence>
<dbReference type="OrthoDB" id="9806226at2"/>
<feature type="compositionally biased region" description="Acidic residues" evidence="5">
    <location>
        <begin position="245"/>
        <end position="254"/>
    </location>
</feature>